<name>A0A149Q1L1_9BURK</name>
<dbReference type="STRING" id="1399968.CI15_00635"/>
<sequence length="251" mass="28465">MLIDCGHNSTTGWNVGSHLRNLGVSYLEQFVITNYDEDHASGHPYLAQNSVNVAWMLRNPTVSAQVVKTLKTDDGMGKGIDSLVSALGHFTLTPSQVVPPEFPNVFIEWFWNPYPYFTDENNLSLVLHLKIHGFSFLFPGDLECAGFRHMLKTNQRFREVVCGIHILVASHHGRENGICPEMFDVWGCRPRLVVISDDYKQYDTQETVQYYASKCSGISDFRRPGNVRRVLTTRYDGELIFTFASGNCYVS</sequence>
<organism evidence="1 2">
    <name type="scientific">Paraburkholderia monticola</name>
    <dbReference type="NCBI Taxonomy" id="1399968"/>
    <lineage>
        <taxon>Bacteria</taxon>
        <taxon>Pseudomonadati</taxon>
        <taxon>Pseudomonadota</taxon>
        <taxon>Betaproteobacteria</taxon>
        <taxon>Burkholderiales</taxon>
        <taxon>Burkholderiaceae</taxon>
        <taxon>Paraburkholderia</taxon>
    </lineage>
</organism>
<dbReference type="InterPro" id="IPR052159">
    <property type="entry name" value="Competence_DNA_uptake"/>
</dbReference>
<dbReference type="AlphaFoldDB" id="A0A149Q1L1"/>
<dbReference type="SUPFAM" id="SSF56281">
    <property type="entry name" value="Metallo-hydrolase/oxidoreductase"/>
    <property type="match status" value="1"/>
</dbReference>
<reference evidence="1 2" key="1">
    <citation type="journal article" date="2015" name="Int. J. Syst. Evol. Microbiol.">
        <title>Burkholderia monticola sp. nov., isolated from mountain soil.</title>
        <authorList>
            <person name="Baek I."/>
            <person name="Seo B."/>
            <person name="Lee I."/>
            <person name="Yi H."/>
            <person name="Chun J."/>
        </authorList>
    </citation>
    <scope>NUCLEOTIDE SEQUENCE [LARGE SCALE GENOMIC DNA]</scope>
    <source>
        <strain evidence="1 2">JC2948</strain>
    </source>
</reference>
<comment type="caution">
    <text evidence="1">The sequence shown here is derived from an EMBL/GenBank/DDBJ whole genome shotgun (WGS) entry which is preliminary data.</text>
</comment>
<evidence type="ECO:0000313" key="1">
    <source>
        <dbReference type="EMBL" id="KXU91133.1"/>
    </source>
</evidence>
<proteinExistence type="predicted"/>
<dbReference type="Proteomes" id="UP000075613">
    <property type="component" value="Unassembled WGS sequence"/>
</dbReference>
<dbReference type="Gene3D" id="3.60.15.10">
    <property type="entry name" value="Ribonuclease Z/Hydroxyacylglutathione hydrolase-like"/>
    <property type="match status" value="1"/>
</dbReference>
<protein>
    <recommendedName>
        <fullName evidence="3">Metallo-beta-lactamase domain-containing protein</fullName>
    </recommendedName>
</protein>
<evidence type="ECO:0000313" key="2">
    <source>
        <dbReference type="Proteomes" id="UP000075613"/>
    </source>
</evidence>
<evidence type="ECO:0008006" key="3">
    <source>
        <dbReference type="Google" id="ProtNLM"/>
    </source>
</evidence>
<accession>A0A149Q1L1</accession>
<dbReference type="InterPro" id="IPR036866">
    <property type="entry name" value="RibonucZ/Hydroxyglut_hydro"/>
</dbReference>
<gene>
    <name evidence="1" type="ORF">CI15_00635</name>
</gene>
<dbReference type="PANTHER" id="PTHR30619">
    <property type="entry name" value="DNA INTERNALIZATION/COMPETENCE PROTEIN COMEC/REC2"/>
    <property type="match status" value="1"/>
</dbReference>
<dbReference type="EMBL" id="LRBG01000001">
    <property type="protein sequence ID" value="KXU91133.1"/>
    <property type="molecule type" value="Genomic_DNA"/>
</dbReference>
<dbReference type="PANTHER" id="PTHR30619:SF1">
    <property type="entry name" value="RECOMBINATION PROTEIN 2"/>
    <property type="match status" value="1"/>
</dbReference>
<keyword evidence="2" id="KW-1185">Reference proteome</keyword>